<dbReference type="InterPro" id="IPR015943">
    <property type="entry name" value="WD40/YVTN_repeat-like_dom_sf"/>
</dbReference>
<dbReference type="GO" id="GO:0007315">
    <property type="term" value="P:pole plasm assembly"/>
    <property type="evidence" value="ECO:0007669"/>
    <property type="project" value="EnsemblMetazoa"/>
</dbReference>
<keyword evidence="4" id="KW-0677">Repeat</keyword>
<dbReference type="PROSITE" id="PS50082">
    <property type="entry name" value="WD_REPEATS_2"/>
    <property type="match status" value="1"/>
</dbReference>
<dbReference type="GO" id="GO:0034709">
    <property type="term" value="C:methylosome"/>
    <property type="evidence" value="ECO:0007669"/>
    <property type="project" value="TreeGrafter"/>
</dbReference>
<organism evidence="7 8">
    <name type="scientific">Drosophila ananassae</name>
    <name type="common">Fruit fly</name>
    <dbReference type="NCBI Taxonomy" id="7217"/>
    <lineage>
        <taxon>Eukaryota</taxon>
        <taxon>Metazoa</taxon>
        <taxon>Ecdysozoa</taxon>
        <taxon>Arthropoda</taxon>
        <taxon>Hexapoda</taxon>
        <taxon>Insecta</taxon>
        <taxon>Pterygota</taxon>
        <taxon>Neoptera</taxon>
        <taxon>Endopterygota</taxon>
        <taxon>Diptera</taxon>
        <taxon>Brachycera</taxon>
        <taxon>Muscomorpha</taxon>
        <taxon>Ephydroidea</taxon>
        <taxon>Drosophilidae</taxon>
        <taxon>Drosophila</taxon>
        <taxon>Sophophora</taxon>
    </lineage>
</organism>
<evidence type="ECO:0000256" key="2">
    <source>
        <dbReference type="ARBA" id="ARBA00022490"/>
    </source>
</evidence>
<gene>
    <name evidence="7" type="primary">Dana\GF15459</name>
    <name evidence="7" type="synonym">dana_GLEANR_16225</name>
    <name evidence="7" type="ORF">GF15459</name>
</gene>
<dbReference type="SMART" id="SM00320">
    <property type="entry name" value="WD40"/>
    <property type="match status" value="2"/>
</dbReference>
<dbReference type="PANTHER" id="PTHR46853:SF1">
    <property type="entry name" value="METHYLOSOME PROTEIN 50"/>
    <property type="match status" value="1"/>
</dbReference>
<keyword evidence="6" id="KW-0812">Transmembrane</keyword>
<dbReference type="InterPro" id="IPR019775">
    <property type="entry name" value="WD40_repeat_CS"/>
</dbReference>
<dbReference type="SUPFAM" id="SSF50978">
    <property type="entry name" value="WD40 repeat-like"/>
    <property type="match status" value="1"/>
</dbReference>
<dbReference type="InterPro" id="IPR052139">
    <property type="entry name" value="Methylosome_Comp_WDR77"/>
</dbReference>
<sequence>MLLSSRHAVYPSTFFCFSFFSLKLVNIALVIMFPQRSSQVYRMPQTHQPPPALELAENLEYPNLNVADLNARLENLSPRLHDCWDSIAINEQQHIALATNRREGRHWWGMFFGYARSQVNHMSVDSADFKLQAEHTVNILRYADNDVLLVALGDTRLQAWSTYSKVRNSDQPYCLFRVGEASVHPTPISHLSVFKANKQRAVSASADGTLNVWDLSSADLSSCYHTRSSHLDKLTGLMTPSASAEKFVTCDRGGCARLWDIRAAALSSSCLFDDDSHLLSFTCGAWAAPTELQGNNYVYLGDFDGKVHTVDIRVPRKLAETIEYFDKGHVSQLLINGPHLAAMSNLPASVKVSNVNPGHKVIYTHENTHSRLTDAIWTDECTLLTIGHGRKLVTHSLK</sequence>
<evidence type="ECO:0000256" key="5">
    <source>
        <dbReference type="PROSITE-ProRule" id="PRU00221"/>
    </source>
</evidence>
<keyword evidence="2" id="KW-0963">Cytoplasm</keyword>
<accession>B3ML31</accession>
<proteinExistence type="predicted"/>
<dbReference type="InParanoid" id="B3ML31"/>
<keyword evidence="6" id="KW-1133">Transmembrane helix</keyword>
<dbReference type="InterPro" id="IPR001680">
    <property type="entry name" value="WD40_rpt"/>
</dbReference>
<dbReference type="PANTHER" id="PTHR46853">
    <property type="entry name" value="METHYLOSOME PROTEIN 50"/>
    <property type="match status" value="1"/>
</dbReference>
<evidence type="ECO:0000256" key="6">
    <source>
        <dbReference type="SAM" id="Phobius"/>
    </source>
</evidence>
<dbReference type="HOGENOM" id="CLU_064378_0_0_1"/>
<feature type="transmembrane region" description="Helical" evidence="6">
    <location>
        <begin position="12"/>
        <end position="33"/>
    </location>
</feature>
<evidence type="ECO:0000256" key="1">
    <source>
        <dbReference type="ARBA" id="ARBA00004496"/>
    </source>
</evidence>
<dbReference type="GeneID" id="6498267"/>
<keyword evidence="8" id="KW-1185">Reference proteome</keyword>
<evidence type="ECO:0000313" key="7">
    <source>
        <dbReference type="EMBL" id="EDV31649.2"/>
    </source>
</evidence>
<dbReference type="AlphaFoldDB" id="B3ML31"/>
<dbReference type="FunCoup" id="B3ML31">
    <property type="interactions" value="374"/>
</dbReference>
<dbReference type="GO" id="GO:0043186">
    <property type="term" value="C:P granule"/>
    <property type="evidence" value="ECO:0007669"/>
    <property type="project" value="EnsemblMetazoa"/>
</dbReference>
<dbReference type="EMBL" id="CH902620">
    <property type="protein sequence ID" value="EDV31649.2"/>
    <property type="molecule type" value="Genomic_DNA"/>
</dbReference>
<protein>
    <submittedName>
        <fullName evidence="7">Uncharacterized protein</fullName>
    </submittedName>
</protein>
<evidence type="ECO:0000256" key="3">
    <source>
        <dbReference type="ARBA" id="ARBA00022574"/>
    </source>
</evidence>
<dbReference type="Gene3D" id="2.130.10.10">
    <property type="entry name" value="YVTN repeat-like/Quinoprotein amine dehydrogenase"/>
    <property type="match status" value="1"/>
</dbReference>
<comment type="subcellular location">
    <subcellularLocation>
        <location evidence="1">Cytoplasm</location>
    </subcellularLocation>
</comment>
<dbReference type="Proteomes" id="UP000007801">
    <property type="component" value="Unassembled WGS sequence"/>
</dbReference>
<dbReference type="KEGG" id="dan:6498267"/>
<dbReference type="InterPro" id="IPR036322">
    <property type="entry name" value="WD40_repeat_dom_sf"/>
</dbReference>
<dbReference type="PROSITE" id="PS00678">
    <property type="entry name" value="WD_REPEATS_1"/>
    <property type="match status" value="1"/>
</dbReference>
<reference evidence="7 8" key="1">
    <citation type="journal article" date="2007" name="Nature">
        <title>Evolution of genes and genomes on the Drosophila phylogeny.</title>
        <authorList>
            <consortium name="Drosophila 12 Genomes Consortium"/>
            <person name="Clark A.G."/>
            <person name="Eisen M.B."/>
            <person name="Smith D.R."/>
            <person name="Bergman C.M."/>
            <person name="Oliver B."/>
            <person name="Markow T.A."/>
            <person name="Kaufman T.C."/>
            <person name="Kellis M."/>
            <person name="Gelbart W."/>
            <person name="Iyer V.N."/>
            <person name="Pollard D.A."/>
            <person name="Sackton T.B."/>
            <person name="Larracuente A.M."/>
            <person name="Singh N.D."/>
            <person name="Abad J.P."/>
            <person name="Abt D.N."/>
            <person name="Adryan B."/>
            <person name="Aguade M."/>
            <person name="Akashi H."/>
            <person name="Anderson W.W."/>
            <person name="Aquadro C.F."/>
            <person name="Ardell D.H."/>
            <person name="Arguello R."/>
            <person name="Artieri C.G."/>
            <person name="Barbash D.A."/>
            <person name="Barker D."/>
            <person name="Barsanti P."/>
            <person name="Batterham P."/>
            <person name="Batzoglou S."/>
            <person name="Begun D."/>
            <person name="Bhutkar A."/>
            <person name="Blanco E."/>
            <person name="Bosak S.A."/>
            <person name="Bradley R.K."/>
            <person name="Brand A.D."/>
            <person name="Brent M.R."/>
            <person name="Brooks A.N."/>
            <person name="Brown R.H."/>
            <person name="Butlin R.K."/>
            <person name="Caggese C."/>
            <person name="Calvi B.R."/>
            <person name="Bernardo de Carvalho A."/>
            <person name="Caspi A."/>
            <person name="Castrezana S."/>
            <person name="Celniker S.E."/>
            <person name="Chang J.L."/>
            <person name="Chapple C."/>
            <person name="Chatterji S."/>
            <person name="Chinwalla A."/>
            <person name="Civetta A."/>
            <person name="Clifton S.W."/>
            <person name="Comeron J.M."/>
            <person name="Costello J.C."/>
            <person name="Coyne J.A."/>
            <person name="Daub J."/>
            <person name="David R.G."/>
            <person name="Delcher A.L."/>
            <person name="Delehaunty K."/>
            <person name="Do C.B."/>
            <person name="Ebling H."/>
            <person name="Edwards K."/>
            <person name="Eickbush T."/>
            <person name="Evans J.D."/>
            <person name="Filipski A."/>
            <person name="Findeiss S."/>
            <person name="Freyhult E."/>
            <person name="Fulton L."/>
            <person name="Fulton R."/>
            <person name="Garcia A.C."/>
            <person name="Gardiner A."/>
            <person name="Garfield D.A."/>
            <person name="Garvin B.E."/>
            <person name="Gibson G."/>
            <person name="Gilbert D."/>
            <person name="Gnerre S."/>
            <person name="Godfrey J."/>
            <person name="Good R."/>
            <person name="Gotea V."/>
            <person name="Gravely B."/>
            <person name="Greenberg A.J."/>
            <person name="Griffiths-Jones S."/>
            <person name="Gross S."/>
            <person name="Guigo R."/>
            <person name="Gustafson E.A."/>
            <person name="Haerty W."/>
            <person name="Hahn M.W."/>
            <person name="Halligan D.L."/>
            <person name="Halpern A.L."/>
            <person name="Halter G.M."/>
            <person name="Han M.V."/>
            <person name="Heger A."/>
            <person name="Hillier L."/>
            <person name="Hinrichs A.S."/>
            <person name="Holmes I."/>
            <person name="Hoskins R.A."/>
            <person name="Hubisz M.J."/>
            <person name="Hultmark D."/>
            <person name="Huntley M.A."/>
            <person name="Jaffe D.B."/>
            <person name="Jagadeeshan S."/>
            <person name="Jeck W.R."/>
            <person name="Johnson J."/>
            <person name="Jones C.D."/>
            <person name="Jordan W.C."/>
            <person name="Karpen G.H."/>
            <person name="Kataoka E."/>
            <person name="Keightley P.D."/>
            <person name="Kheradpour P."/>
            <person name="Kirkness E.F."/>
            <person name="Koerich L.B."/>
            <person name="Kristiansen K."/>
            <person name="Kudrna D."/>
            <person name="Kulathinal R.J."/>
            <person name="Kumar S."/>
            <person name="Kwok R."/>
            <person name="Lander E."/>
            <person name="Langley C.H."/>
            <person name="Lapoint R."/>
            <person name="Lazzaro B.P."/>
            <person name="Lee S.J."/>
            <person name="Levesque L."/>
            <person name="Li R."/>
            <person name="Lin C.F."/>
            <person name="Lin M.F."/>
            <person name="Lindblad-Toh K."/>
            <person name="Llopart A."/>
            <person name="Long M."/>
            <person name="Low L."/>
            <person name="Lozovsky E."/>
            <person name="Lu J."/>
            <person name="Luo M."/>
            <person name="Machado C.A."/>
            <person name="Makalowski W."/>
            <person name="Marzo M."/>
            <person name="Matsuda M."/>
            <person name="Matzkin L."/>
            <person name="McAllister B."/>
            <person name="McBride C.S."/>
            <person name="McKernan B."/>
            <person name="McKernan K."/>
            <person name="Mendez-Lago M."/>
            <person name="Minx P."/>
            <person name="Mollenhauer M.U."/>
            <person name="Montooth K."/>
            <person name="Mount S.M."/>
            <person name="Mu X."/>
            <person name="Myers E."/>
            <person name="Negre B."/>
            <person name="Newfeld S."/>
            <person name="Nielsen R."/>
            <person name="Noor M.A."/>
            <person name="O'Grady P."/>
            <person name="Pachter L."/>
            <person name="Papaceit M."/>
            <person name="Parisi M.J."/>
            <person name="Parisi M."/>
            <person name="Parts L."/>
            <person name="Pedersen J.S."/>
            <person name="Pesole G."/>
            <person name="Phillippy A.M."/>
            <person name="Ponting C.P."/>
            <person name="Pop M."/>
            <person name="Porcelli D."/>
            <person name="Powell J.R."/>
            <person name="Prohaska S."/>
            <person name="Pruitt K."/>
            <person name="Puig M."/>
            <person name="Quesneville H."/>
            <person name="Ram K.R."/>
            <person name="Rand D."/>
            <person name="Rasmussen M.D."/>
            <person name="Reed L.K."/>
            <person name="Reenan R."/>
            <person name="Reily A."/>
            <person name="Remington K.A."/>
            <person name="Rieger T.T."/>
            <person name="Ritchie M.G."/>
            <person name="Robin C."/>
            <person name="Rogers Y.H."/>
            <person name="Rohde C."/>
            <person name="Rozas J."/>
            <person name="Rubenfield M.J."/>
            <person name="Ruiz A."/>
            <person name="Russo S."/>
            <person name="Salzberg S.L."/>
            <person name="Sanchez-Gracia A."/>
            <person name="Saranga D.J."/>
            <person name="Sato H."/>
            <person name="Schaeffer S.W."/>
            <person name="Schatz M.C."/>
            <person name="Schlenke T."/>
            <person name="Schwartz R."/>
            <person name="Segarra C."/>
            <person name="Singh R.S."/>
            <person name="Sirot L."/>
            <person name="Sirota M."/>
            <person name="Sisneros N.B."/>
            <person name="Smith C.D."/>
            <person name="Smith T.F."/>
            <person name="Spieth J."/>
            <person name="Stage D.E."/>
            <person name="Stark A."/>
            <person name="Stephan W."/>
            <person name="Strausberg R.L."/>
            <person name="Strempel S."/>
            <person name="Sturgill D."/>
            <person name="Sutton G."/>
            <person name="Sutton G.G."/>
            <person name="Tao W."/>
            <person name="Teichmann S."/>
            <person name="Tobari Y.N."/>
            <person name="Tomimura Y."/>
            <person name="Tsolas J.M."/>
            <person name="Valente V.L."/>
            <person name="Venter E."/>
            <person name="Venter J.C."/>
            <person name="Vicario S."/>
            <person name="Vieira F.G."/>
            <person name="Vilella A.J."/>
            <person name="Villasante A."/>
            <person name="Walenz B."/>
            <person name="Wang J."/>
            <person name="Wasserman M."/>
            <person name="Watts T."/>
            <person name="Wilson D."/>
            <person name="Wilson R.K."/>
            <person name="Wing R.A."/>
            <person name="Wolfner M.F."/>
            <person name="Wong A."/>
            <person name="Wong G.K."/>
            <person name="Wu C.I."/>
            <person name="Wu G."/>
            <person name="Yamamoto D."/>
            <person name="Yang H.P."/>
            <person name="Yang S.P."/>
            <person name="Yorke J.A."/>
            <person name="Yoshida K."/>
            <person name="Zdobnov E."/>
            <person name="Zhang P."/>
            <person name="Zhang Y."/>
            <person name="Zimin A.V."/>
            <person name="Baldwin J."/>
            <person name="Abdouelleil A."/>
            <person name="Abdulkadir J."/>
            <person name="Abebe A."/>
            <person name="Abera B."/>
            <person name="Abreu J."/>
            <person name="Acer S.C."/>
            <person name="Aftuck L."/>
            <person name="Alexander A."/>
            <person name="An P."/>
            <person name="Anderson E."/>
            <person name="Anderson S."/>
            <person name="Arachi H."/>
            <person name="Azer M."/>
            <person name="Bachantsang P."/>
            <person name="Barry A."/>
            <person name="Bayul T."/>
            <person name="Berlin A."/>
            <person name="Bessette D."/>
            <person name="Bloom T."/>
            <person name="Blye J."/>
            <person name="Boguslavskiy L."/>
            <person name="Bonnet C."/>
            <person name="Boukhgalter B."/>
            <person name="Bourzgui I."/>
            <person name="Brown A."/>
            <person name="Cahill P."/>
            <person name="Channer S."/>
            <person name="Cheshatsang Y."/>
            <person name="Chuda L."/>
            <person name="Citroen M."/>
            <person name="Collymore A."/>
            <person name="Cooke P."/>
            <person name="Costello M."/>
            <person name="D'Aco K."/>
            <person name="Daza R."/>
            <person name="De Haan G."/>
            <person name="DeGray S."/>
            <person name="DeMaso C."/>
            <person name="Dhargay N."/>
            <person name="Dooley K."/>
            <person name="Dooley E."/>
            <person name="Doricent M."/>
            <person name="Dorje P."/>
            <person name="Dorjee K."/>
            <person name="Dupes A."/>
            <person name="Elong R."/>
            <person name="Falk J."/>
            <person name="Farina A."/>
            <person name="Faro S."/>
            <person name="Ferguson D."/>
            <person name="Fisher S."/>
            <person name="Foley C.D."/>
            <person name="Franke A."/>
            <person name="Friedrich D."/>
            <person name="Gadbois L."/>
            <person name="Gearin G."/>
            <person name="Gearin C.R."/>
            <person name="Giannoukos G."/>
            <person name="Goode T."/>
            <person name="Graham J."/>
            <person name="Grandbois E."/>
            <person name="Grewal S."/>
            <person name="Gyaltsen K."/>
            <person name="Hafez N."/>
            <person name="Hagos B."/>
            <person name="Hall J."/>
            <person name="Henson C."/>
            <person name="Hollinger A."/>
            <person name="Honan T."/>
            <person name="Huard M.D."/>
            <person name="Hughes L."/>
            <person name="Hurhula B."/>
            <person name="Husby M.E."/>
            <person name="Kamat A."/>
            <person name="Kanga B."/>
            <person name="Kashin S."/>
            <person name="Khazanovich D."/>
            <person name="Kisner P."/>
            <person name="Lance K."/>
            <person name="Lara M."/>
            <person name="Lee W."/>
            <person name="Lennon N."/>
            <person name="Letendre F."/>
            <person name="LeVine R."/>
            <person name="Lipovsky A."/>
            <person name="Liu X."/>
            <person name="Liu J."/>
            <person name="Liu S."/>
            <person name="Lokyitsang T."/>
            <person name="Lokyitsang Y."/>
            <person name="Lubonja R."/>
            <person name="Lui A."/>
            <person name="MacDonald P."/>
            <person name="Magnisalis V."/>
            <person name="Maru K."/>
            <person name="Matthews C."/>
            <person name="McCusker W."/>
            <person name="McDonough S."/>
            <person name="Mehta T."/>
            <person name="Meldrim J."/>
            <person name="Meneus L."/>
            <person name="Mihai O."/>
            <person name="Mihalev A."/>
            <person name="Mihova T."/>
            <person name="Mittelman R."/>
            <person name="Mlenga V."/>
            <person name="Montmayeur A."/>
            <person name="Mulrain L."/>
            <person name="Navidi A."/>
            <person name="Naylor J."/>
            <person name="Negash T."/>
            <person name="Nguyen T."/>
            <person name="Nguyen N."/>
            <person name="Nicol R."/>
            <person name="Norbu C."/>
            <person name="Norbu N."/>
            <person name="Novod N."/>
            <person name="O'Neill B."/>
            <person name="Osman S."/>
            <person name="Markiewicz E."/>
            <person name="Oyono O.L."/>
            <person name="Patti C."/>
            <person name="Phunkhang P."/>
            <person name="Pierre F."/>
            <person name="Priest M."/>
            <person name="Raghuraman S."/>
            <person name="Rege F."/>
            <person name="Reyes R."/>
            <person name="Rise C."/>
            <person name="Rogov P."/>
            <person name="Ross K."/>
            <person name="Ryan E."/>
            <person name="Settipalli S."/>
            <person name="Shea T."/>
            <person name="Sherpa N."/>
            <person name="Shi L."/>
            <person name="Shih D."/>
            <person name="Sparrow T."/>
            <person name="Spaulding J."/>
            <person name="Stalker J."/>
            <person name="Stange-Thomann N."/>
            <person name="Stavropoulos S."/>
            <person name="Stone C."/>
            <person name="Strader C."/>
            <person name="Tesfaye S."/>
            <person name="Thomson T."/>
            <person name="Thoulutsang Y."/>
            <person name="Thoulutsang D."/>
            <person name="Topham K."/>
            <person name="Topping I."/>
            <person name="Tsamla T."/>
            <person name="Vassiliev H."/>
            <person name="Vo A."/>
            <person name="Wangchuk T."/>
            <person name="Wangdi T."/>
            <person name="Weiand M."/>
            <person name="Wilkinson J."/>
            <person name="Wilson A."/>
            <person name="Yadav S."/>
            <person name="Young G."/>
            <person name="Yu Q."/>
            <person name="Zembek L."/>
            <person name="Zhong D."/>
            <person name="Zimmer A."/>
            <person name="Zwirko Z."/>
            <person name="Jaffe D.B."/>
            <person name="Alvarez P."/>
            <person name="Brockman W."/>
            <person name="Butler J."/>
            <person name="Chin C."/>
            <person name="Gnerre S."/>
            <person name="Grabherr M."/>
            <person name="Kleber M."/>
            <person name="Mauceli E."/>
            <person name="MacCallum I."/>
        </authorList>
    </citation>
    <scope>NUCLEOTIDE SEQUENCE [LARGE SCALE GENOMIC DNA]</scope>
    <source>
        <strain evidence="8">Tucson 14024-0371.13</strain>
    </source>
</reference>
<name>B3ML31_DROAN</name>
<dbReference type="OrthoDB" id="10260946at2759"/>
<evidence type="ECO:0000313" key="8">
    <source>
        <dbReference type="Proteomes" id="UP000007801"/>
    </source>
</evidence>
<dbReference type="eggNOG" id="KOG0284">
    <property type="taxonomic scope" value="Eukaryota"/>
</dbReference>
<feature type="repeat" description="WD" evidence="5">
    <location>
        <begin position="181"/>
        <end position="223"/>
    </location>
</feature>
<evidence type="ECO:0000256" key="4">
    <source>
        <dbReference type="ARBA" id="ARBA00022737"/>
    </source>
</evidence>
<keyword evidence="6" id="KW-0472">Membrane</keyword>
<dbReference type="STRING" id="7217.B3ML31"/>
<keyword evidence="3 5" id="KW-0853">WD repeat</keyword>